<proteinExistence type="predicted"/>
<dbReference type="SUPFAM" id="SSF46689">
    <property type="entry name" value="Homeodomain-like"/>
    <property type="match status" value="1"/>
</dbReference>
<dbReference type="Pfam" id="PF12833">
    <property type="entry name" value="HTH_18"/>
    <property type="match status" value="1"/>
</dbReference>
<dbReference type="RefSeq" id="WP_191268112.1">
    <property type="nucleotide sequence ID" value="NZ_BMXJ01000002.1"/>
</dbReference>
<comment type="caution">
    <text evidence="5">The sequence shown here is derived from an EMBL/GenBank/DDBJ whole genome shotgun (WGS) entry which is preliminary data.</text>
</comment>
<dbReference type="PROSITE" id="PS00041">
    <property type="entry name" value="HTH_ARAC_FAMILY_1"/>
    <property type="match status" value="1"/>
</dbReference>
<organism evidence="5 6">
    <name type="scientific">Nocardiopsis terrae</name>
    <dbReference type="NCBI Taxonomy" id="372655"/>
    <lineage>
        <taxon>Bacteria</taxon>
        <taxon>Bacillati</taxon>
        <taxon>Actinomycetota</taxon>
        <taxon>Actinomycetes</taxon>
        <taxon>Streptosporangiales</taxon>
        <taxon>Nocardiopsidaceae</taxon>
        <taxon>Nocardiopsis</taxon>
    </lineage>
</organism>
<dbReference type="Proteomes" id="UP000598217">
    <property type="component" value="Unassembled WGS sequence"/>
</dbReference>
<sequence>MERETGLSPKTVQQVGRLQRALRLIRAGGSRTLADVAFSAGYADQAHLTHEARRFTGRTPRACLAC</sequence>
<evidence type="ECO:0000313" key="5">
    <source>
        <dbReference type="EMBL" id="MBE1456892.1"/>
    </source>
</evidence>
<feature type="domain" description="HTH araC/xylS-type" evidence="4">
    <location>
        <begin position="1"/>
        <end position="66"/>
    </location>
</feature>
<dbReference type="InterPro" id="IPR009057">
    <property type="entry name" value="Homeodomain-like_sf"/>
</dbReference>
<evidence type="ECO:0000259" key="4">
    <source>
        <dbReference type="PROSITE" id="PS01124"/>
    </source>
</evidence>
<gene>
    <name evidence="5" type="ORF">H4W79_001106</name>
</gene>
<dbReference type="Gene3D" id="1.10.10.60">
    <property type="entry name" value="Homeodomain-like"/>
    <property type="match status" value="1"/>
</dbReference>
<evidence type="ECO:0000256" key="2">
    <source>
        <dbReference type="ARBA" id="ARBA00023125"/>
    </source>
</evidence>
<evidence type="ECO:0000313" key="6">
    <source>
        <dbReference type="Proteomes" id="UP000598217"/>
    </source>
</evidence>
<keyword evidence="2" id="KW-0238">DNA-binding</keyword>
<evidence type="ECO:0000256" key="1">
    <source>
        <dbReference type="ARBA" id="ARBA00023015"/>
    </source>
</evidence>
<accession>A0ABR9HCY9</accession>
<evidence type="ECO:0000256" key="3">
    <source>
        <dbReference type="ARBA" id="ARBA00023163"/>
    </source>
</evidence>
<dbReference type="InterPro" id="IPR018062">
    <property type="entry name" value="HTH_AraC-typ_CS"/>
</dbReference>
<dbReference type="InterPro" id="IPR050204">
    <property type="entry name" value="AraC_XylS_family_regulators"/>
</dbReference>
<dbReference type="PROSITE" id="PS01124">
    <property type="entry name" value="HTH_ARAC_FAMILY_2"/>
    <property type="match status" value="1"/>
</dbReference>
<dbReference type="PANTHER" id="PTHR46796:SF15">
    <property type="entry name" value="BLL1074 PROTEIN"/>
    <property type="match status" value="1"/>
</dbReference>
<keyword evidence="6" id="KW-1185">Reference proteome</keyword>
<keyword evidence="1" id="KW-0805">Transcription regulation</keyword>
<dbReference type="EMBL" id="JADBDY010000001">
    <property type="protein sequence ID" value="MBE1456892.1"/>
    <property type="molecule type" value="Genomic_DNA"/>
</dbReference>
<keyword evidence="3" id="KW-0804">Transcription</keyword>
<dbReference type="PANTHER" id="PTHR46796">
    <property type="entry name" value="HTH-TYPE TRANSCRIPTIONAL ACTIVATOR RHAS-RELATED"/>
    <property type="match status" value="1"/>
</dbReference>
<protein>
    <submittedName>
        <fullName evidence="5">AraC-like DNA-binding protein</fullName>
    </submittedName>
</protein>
<dbReference type="InterPro" id="IPR018060">
    <property type="entry name" value="HTH_AraC"/>
</dbReference>
<reference evidence="5 6" key="1">
    <citation type="submission" date="2020-10" db="EMBL/GenBank/DDBJ databases">
        <title>Sequencing the genomes of 1000 actinobacteria strains.</title>
        <authorList>
            <person name="Klenk H.-P."/>
        </authorList>
    </citation>
    <scope>NUCLEOTIDE SEQUENCE [LARGE SCALE GENOMIC DNA]</scope>
    <source>
        <strain evidence="5 6">DSM 45157</strain>
    </source>
</reference>
<name>A0ABR9HCY9_9ACTN</name>
<dbReference type="SMART" id="SM00342">
    <property type="entry name" value="HTH_ARAC"/>
    <property type="match status" value="1"/>
</dbReference>